<organism evidence="1 2">
    <name type="scientific">Pistacia integerrima</name>
    <dbReference type="NCBI Taxonomy" id="434235"/>
    <lineage>
        <taxon>Eukaryota</taxon>
        <taxon>Viridiplantae</taxon>
        <taxon>Streptophyta</taxon>
        <taxon>Embryophyta</taxon>
        <taxon>Tracheophyta</taxon>
        <taxon>Spermatophyta</taxon>
        <taxon>Magnoliopsida</taxon>
        <taxon>eudicotyledons</taxon>
        <taxon>Gunneridae</taxon>
        <taxon>Pentapetalae</taxon>
        <taxon>rosids</taxon>
        <taxon>malvids</taxon>
        <taxon>Sapindales</taxon>
        <taxon>Anacardiaceae</taxon>
        <taxon>Pistacia</taxon>
    </lineage>
</organism>
<protein>
    <submittedName>
        <fullName evidence="1">Uncharacterized protein</fullName>
    </submittedName>
</protein>
<sequence length="92" mass="10687">MARRGGYSSDGKEVSCSCGSLVDPSWSKYSVDNDIFFGVDDMGDSRDFMYKEDVIEFYRREEPTKSLRSIQRERSSIADCFEFFKFICCIRS</sequence>
<keyword evidence="2" id="KW-1185">Reference proteome</keyword>
<dbReference type="Proteomes" id="UP001163603">
    <property type="component" value="Chromosome 4"/>
</dbReference>
<reference evidence="2" key="1">
    <citation type="journal article" date="2023" name="G3 (Bethesda)">
        <title>Genome assembly and association tests identify interacting loci associated with vigor, precocity, and sex in interspecific pistachio rootstocks.</title>
        <authorList>
            <person name="Palmer W."/>
            <person name="Jacygrad E."/>
            <person name="Sagayaradj S."/>
            <person name="Cavanaugh K."/>
            <person name="Han R."/>
            <person name="Bertier L."/>
            <person name="Beede B."/>
            <person name="Kafkas S."/>
            <person name="Golino D."/>
            <person name="Preece J."/>
            <person name="Michelmore R."/>
        </authorList>
    </citation>
    <scope>NUCLEOTIDE SEQUENCE [LARGE SCALE GENOMIC DNA]</scope>
</reference>
<name>A0ACC0Z1Y1_9ROSI</name>
<comment type="caution">
    <text evidence="1">The sequence shown here is derived from an EMBL/GenBank/DDBJ whole genome shotgun (WGS) entry which is preliminary data.</text>
</comment>
<gene>
    <name evidence="1" type="ORF">Pint_17208</name>
</gene>
<proteinExistence type="predicted"/>
<evidence type="ECO:0000313" key="1">
    <source>
        <dbReference type="EMBL" id="KAJ0043670.1"/>
    </source>
</evidence>
<dbReference type="EMBL" id="CM047739">
    <property type="protein sequence ID" value="KAJ0043670.1"/>
    <property type="molecule type" value="Genomic_DNA"/>
</dbReference>
<evidence type="ECO:0000313" key="2">
    <source>
        <dbReference type="Proteomes" id="UP001163603"/>
    </source>
</evidence>
<accession>A0ACC0Z1Y1</accession>